<evidence type="ECO:0000313" key="8">
    <source>
        <dbReference type="EMBL" id="POM26066.1"/>
    </source>
</evidence>
<reference evidence="8 9" key="1">
    <citation type="journal article" date="2017" name="Chemistry">
        <title>Isolation, Biosynthesis and Chemical Modifications of Rubterolones A-F: Rare Tropolone Alkaloids from Actinomadura sp. 5-2.</title>
        <authorList>
            <person name="Guo H."/>
            <person name="Benndorf R."/>
            <person name="Leichnitz D."/>
            <person name="Klassen J.L."/>
            <person name="Vollmers J."/>
            <person name="Gorls H."/>
            <person name="Steinacker M."/>
            <person name="Weigel C."/>
            <person name="Dahse H.M."/>
            <person name="Kaster A.K."/>
            <person name="de Beer Z.W."/>
            <person name="Poulsen M."/>
            <person name="Beemelmanns C."/>
        </authorList>
    </citation>
    <scope>NUCLEOTIDE SEQUENCE [LARGE SCALE GENOMIC DNA]</scope>
    <source>
        <strain evidence="8 9">5-2</strain>
    </source>
</reference>
<name>A0A2P4ULZ0_9ACTN</name>
<evidence type="ECO:0000256" key="2">
    <source>
        <dbReference type="ARBA" id="ARBA00022723"/>
    </source>
</evidence>
<keyword evidence="2" id="KW-0479">Metal-binding</keyword>
<comment type="caution">
    <text evidence="8">The sequence shown here is derived from an EMBL/GenBank/DDBJ whole genome shotgun (WGS) entry which is preliminary data.</text>
</comment>
<sequence length="475" mass="51304">MDFPATYRAGRAASTPARSYLVDLPGMRATGFSPEMMLTASPEGRVITNPLAGTRALHGTTEDLWLWAELQTDPKEVHEHAISVKVAADELASVCTPGGITVDDFKSVKRRGSVQHCGTRVGGDLVGGRDRWDALDAAGALRTLFERNGQARLQPGTGIVAAFDPAREYEKTCEKLRSIAPYPTEPLPSDHEGQEHGTGHRATNQPGPAMGKTASGYVFDNDGAHSADQLSLLAQTLDGITRDRLTRLGLAPGWSCLEVGAGNGTIAAWLADQVGPGGHVLATDLNTTHLRTLKSQGHLRVERHDITTDDLPDKAFDLIHARLVLMHIPQRDAVLERLRRALKPGGTILLDEFDCTYAPVLSLPDGTPPGLFETFNQALIRLLTAAGADPAFGRHSHHALHRAGFTDSDIETHLNPWRGGSPGCALHHSNTLHLKEGLETHGATTNDLQALRPLLRDPRFIVSSYPIYTASARTR</sequence>
<dbReference type="InterPro" id="IPR005801">
    <property type="entry name" value="ADC_synthase"/>
</dbReference>
<evidence type="ECO:0000256" key="3">
    <source>
        <dbReference type="ARBA" id="ARBA00022842"/>
    </source>
</evidence>
<dbReference type="AlphaFoldDB" id="A0A2P4ULZ0"/>
<feature type="domain" description="Methyltransferase type 12" evidence="7">
    <location>
        <begin position="257"/>
        <end position="348"/>
    </location>
</feature>
<keyword evidence="4 8" id="KW-0456">Lyase</keyword>
<dbReference type="InterPro" id="IPR019999">
    <property type="entry name" value="Anth_synth_I-like"/>
</dbReference>
<feature type="compositionally biased region" description="Basic and acidic residues" evidence="5">
    <location>
        <begin position="188"/>
        <end position="198"/>
    </location>
</feature>
<comment type="cofactor">
    <cofactor evidence="1">
        <name>Mg(2+)</name>
        <dbReference type="ChEBI" id="CHEBI:18420"/>
    </cofactor>
</comment>
<dbReference type="InterPro" id="IPR013217">
    <property type="entry name" value="Methyltransf_12"/>
</dbReference>
<evidence type="ECO:0000259" key="7">
    <source>
        <dbReference type="Pfam" id="PF08242"/>
    </source>
</evidence>
<evidence type="ECO:0000313" key="9">
    <source>
        <dbReference type="Proteomes" id="UP000242367"/>
    </source>
</evidence>
<evidence type="ECO:0000256" key="1">
    <source>
        <dbReference type="ARBA" id="ARBA00001946"/>
    </source>
</evidence>
<dbReference type="Pfam" id="PF08242">
    <property type="entry name" value="Methyltransf_12"/>
    <property type="match status" value="1"/>
</dbReference>
<dbReference type="CDD" id="cd02440">
    <property type="entry name" value="AdoMet_MTases"/>
    <property type="match status" value="1"/>
</dbReference>
<dbReference type="InterPro" id="IPR015890">
    <property type="entry name" value="Chorismate_C"/>
</dbReference>
<dbReference type="Gene3D" id="3.40.50.150">
    <property type="entry name" value="Vaccinia Virus protein VP39"/>
    <property type="match status" value="1"/>
</dbReference>
<dbReference type="Proteomes" id="UP000242367">
    <property type="component" value="Unassembled WGS sequence"/>
</dbReference>
<organism evidence="8 9">
    <name type="scientific">Actinomadura rubteroloni</name>
    <dbReference type="NCBI Taxonomy" id="1926885"/>
    <lineage>
        <taxon>Bacteria</taxon>
        <taxon>Bacillati</taxon>
        <taxon>Actinomycetota</taxon>
        <taxon>Actinomycetes</taxon>
        <taxon>Streptosporangiales</taxon>
        <taxon>Thermomonosporaceae</taxon>
        <taxon>Actinomadura</taxon>
    </lineage>
</organism>
<protein>
    <submittedName>
        <fullName evidence="8">Isochorismate synthase/isochorismate lyase</fullName>
        <ecNumber evidence="8">4.2.99.21</ecNumber>
    </submittedName>
</protein>
<evidence type="ECO:0000256" key="4">
    <source>
        <dbReference type="ARBA" id="ARBA00023239"/>
    </source>
</evidence>
<feature type="domain" description="Chorismate-utilising enzyme C-terminal" evidence="6">
    <location>
        <begin position="2"/>
        <end position="137"/>
    </location>
</feature>
<dbReference type="GO" id="GO:0043904">
    <property type="term" value="F:isochorismate pyruvate lyase activity"/>
    <property type="evidence" value="ECO:0007669"/>
    <property type="project" value="UniProtKB-EC"/>
</dbReference>
<dbReference type="Pfam" id="PF00425">
    <property type="entry name" value="Chorismate_bind"/>
    <property type="match status" value="1"/>
</dbReference>
<dbReference type="Gene3D" id="3.60.120.10">
    <property type="entry name" value="Anthranilate synthase"/>
    <property type="match status" value="2"/>
</dbReference>
<dbReference type="PANTHER" id="PTHR11236">
    <property type="entry name" value="AMINOBENZOATE/ANTHRANILATE SYNTHASE"/>
    <property type="match status" value="1"/>
</dbReference>
<gene>
    <name evidence="8" type="primary">mbtI_1</name>
    <name evidence="8" type="ORF">BTM25_04530</name>
</gene>
<evidence type="ECO:0000256" key="5">
    <source>
        <dbReference type="SAM" id="MobiDB-lite"/>
    </source>
</evidence>
<dbReference type="SUPFAM" id="SSF56322">
    <property type="entry name" value="ADC synthase"/>
    <property type="match status" value="1"/>
</dbReference>
<accession>A0A2P4ULZ0</accession>
<keyword evidence="3" id="KW-0460">Magnesium</keyword>
<proteinExistence type="predicted"/>
<dbReference type="InterPro" id="IPR029063">
    <property type="entry name" value="SAM-dependent_MTases_sf"/>
</dbReference>
<dbReference type="PANTHER" id="PTHR11236:SF48">
    <property type="entry name" value="ISOCHORISMATE SYNTHASE MENF"/>
    <property type="match status" value="1"/>
</dbReference>
<keyword evidence="9" id="KW-1185">Reference proteome</keyword>
<dbReference type="GO" id="GO:0000162">
    <property type="term" value="P:L-tryptophan biosynthetic process"/>
    <property type="evidence" value="ECO:0007669"/>
    <property type="project" value="TreeGrafter"/>
</dbReference>
<dbReference type="EMBL" id="MTBP01000001">
    <property type="protein sequence ID" value="POM26066.1"/>
    <property type="molecule type" value="Genomic_DNA"/>
</dbReference>
<dbReference type="SUPFAM" id="SSF53335">
    <property type="entry name" value="S-adenosyl-L-methionine-dependent methyltransferases"/>
    <property type="match status" value="1"/>
</dbReference>
<feature type="region of interest" description="Disordered" evidence="5">
    <location>
        <begin position="180"/>
        <end position="208"/>
    </location>
</feature>
<dbReference type="GO" id="GO:0046872">
    <property type="term" value="F:metal ion binding"/>
    <property type="evidence" value="ECO:0007669"/>
    <property type="project" value="UniProtKB-KW"/>
</dbReference>
<evidence type="ECO:0000259" key="6">
    <source>
        <dbReference type="Pfam" id="PF00425"/>
    </source>
</evidence>
<dbReference type="EC" id="4.2.99.21" evidence="8"/>